<evidence type="ECO:0008006" key="4">
    <source>
        <dbReference type="Google" id="ProtNLM"/>
    </source>
</evidence>
<evidence type="ECO:0000256" key="1">
    <source>
        <dbReference type="SAM" id="MobiDB-lite"/>
    </source>
</evidence>
<dbReference type="AlphaFoldDB" id="A0A835JQG4"/>
<proteinExistence type="predicted"/>
<dbReference type="OrthoDB" id="1913205at2759"/>
<dbReference type="InterPro" id="IPR044699">
    <property type="entry name" value="MAKR6"/>
</dbReference>
<organism evidence="2 3">
    <name type="scientific">Salix dunnii</name>
    <dbReference type="NCBI Taxonomy" id="1413687"/>
    <lineage>
        <taxon>Eukaryota</taxon>
        <taxon>Viridiplantae</taxon>
        <taxon>Streptophyta</taxon>
        <taxon>Embryophyta</taxon>
        <taxon>Tracheophyta</taxon>
        <taxon>Spermatophyta</taxon>
        <taxon>Magnoliopsida</taxon>
        <taxon>eudicotyledons</taxon>
        <taxon>Gunneridae</taxon>
        <taxon>Pentapetalae</taxon>
        <taxon>rosids</taxon>
        <taxon>fabids</taxon>
        <taxon>Malpighiales</taxon>
        <taxon>Salicaceae</taxon>
        <taxon>Saliceae</taxon>
        <taxon>Salix</taxon>
    </lineage>
</organism>
<dbReference type="PANTHER" id="PTHR34576">
    <property type="entry name" value="MEMBRANE-ASSOCIATED KINASE REGULATOR 6-RELATED"/>
    <property type="match status" value="1"/>
</dbReference>
<name>A0A835JQG4_9ROSI</name>
<feature type="region of interest" description="Disordered" evidence="1">
    <location>
        <begin position="49"/>
        <end position="81"/>
    </location>
</feature>
<evidence type="ECO:0000313" key="3">
    <source>
        <dbReference type="Proteomes" id="UP000657918"/>
    </source>
</evidence>
<comment type="caution">
    <text evidence="2">The sequence shown here is derived from an EMBL/GenBank/DDBJ whole genome shotgun (WGS) entry which is preliminary data.</text>
</comment>
<keyword evidence="3" id="KW-1185">Reference proteome</keyword>
<accession>A0A835JQG4</accession>
<reference evidence="2 3" key="1">
    <citation type="submission" date="2020-10" db="EMBL/GenBank/DDBJ databases">
        <title>Plant Genome Project.</title>
        <authorList>
            <person name="Zhang R.-G."/>
        </authorList>
    </citation>
    <scope>NUCLEOTIDE SEQUENCE [LARGE SCALE GENOMIC DNA]</scope>
    <source>
        <strain evidence="2">FAFU-HL-1</strain>
        <tissue evidence="2">Leaf</tissue>
    </source>
</reference>
<protein>
    <recommendedName>
        <fullName evidence="4">Membrane-associated kinase regulator 6</fullName>
    </recommendedName>
</protein>
<dbReference type="Proteomes" id="UP000657918">
    <property type="component" value="Unassembled WGS sequence"/>
</dbReference>
<gene>
    <name evidence="2" type="ORF">SADUNF_Sadunf12G0022700</name>
</gene>
<dbReference type="PANTHER" id="PTHR34576:SF2">
    <property type="entry name" value="MEMBRANE-ASSOCIATED KINASE REGULATOR 6-RELATED"/>
    <property type="match status" value="1"/>
</dbReference>
<sequence length="310" mass="36012">MSSVIMLFDTSPFRTDKVRETYQVGAWEHRFSRPTHICNAIKSREQRCEHQNYGPVKENDKNKSRLSNNIDSVHKESRVTPMETSQPLSIESFSYSWLVNLKPSLEGLDNSLRASLDASDEASFIEMDPRMPPSKRFFINSQDFKFDFPISQSPLTLVHADELFSNGYVMPLFIDPLKMEAYDVSDSTSALPTSSHAPKTVVSACKPQRCSSLRRCRRLSKQIAQKYLDFLRPLYRKIRGHRSSSRAENIDSKVQVMKNWVYSTETSPRISVAYSVDDFWRREIKQRSLYKGAEKKRRKAAMLIFTWERK</sequence>
<evidence type="ECO:0000313" key="2">
    <source>
        <dbReference type="EMBL" id="KAF9671200.1"/>
    </source>
</evidence>
<dbReference type="EMBL" id="JADGMS010000012">
    <property type="protein sequence ID" value="KAF9671200.1"/>
    <property type="molecule type" value="Genomic_DNA"/>
</dbReference>